<name>A0A5A5TDZ8_9CHLR</name>
<protein>
    <submittedName>
        <fullName evidence="2">Uncharacterized protein</fullName>
    </submittedName>
</protein>
<keyword evidence="3" id="KW-1185">Reference proteome</keyword>
<feature type="region of interest" description="Disordered" evidence="1">
    <location>
        <begin position="59"/>
        <end position="100"/>
    </location>
</feature>
<proteinExistence type="predicted"/>
<feature type="compositionally biased region" description="Acidic residues" evidence="1">
    <location>
        <begin position="71"/>
        <end position="84"/>
    </location>
</feature>
<sequence length="100" mass="11164">MLRCYQNLRPATSGQEAQNPCKFYHFLYAKKLAVPVSFYLQQESRVLLSEVRGFSYRTGPSLAFDGASQDTSDEVALEGEEDDERQSHGEEGGRGQDGIV</sequence>
<comment type="caution">
    <text evidence="2">The sequence shown here is derived from an EMBL/GenBank/DDBJ whole genome shotgun (WGS) entry which is preliminary data.</text>
</comment>
<accession>A0A5A5TDZ8</accession>
<evidence type="ECO:0000256" key="1">
    <source>
        <dbReference type="SAM" id="MobiDB-lite"/>
    </source>
</evidence>
<evidence type="ECO:0000313" key="2">
    <source>
        <dbReference type="EMBL" id="GCF09518.1"/>
    </source>
</evidence>
<evidence type="ECO:0000313" key="3">
    <source>
        <dbReference type="Proteomes" id="UP000322530"/>
    </source>
</evidence>
<gene>
    <name evidence="2" type="ORF">KDI_30820</name>
</gene>
<reference evidence="2 3" key="1">
    <citation type="submission" date="2019-01" db="EMBL/GenBank/DDBJ databases">
        <title>Draft genome sequence of Dictyobacter sp. Uno17.</title>
        <authorList>
            <person name="Wang C.M."/>
            <person name="Zheng Y."/>
            <person name="Sakai Y."/>
            <person name="Abe K."/>
            <person name="Yokota A."/>
            <person name="Yabe S."/>
        </authorList>
    </citation>
    <scope>NUCLEOTIDE SEQUENCE [LARGE SCALE GENOMIC DNA]</scope>
    <source>
        <strain evidence="2 3">Uno17</strain>
    </source>
</reference>
<dbReference type="EMBL" id="BIXY01000045">
    <property type="protein sequence ID" value="GCF09518.1"/>
    <property type="molecule type" value="Genomic_DNA"/>
</dbReference>
<dbReference type="AlphaFoldDB" id="A0A5A5TDZ8"/>
<dbReference type="Proteomes" id="UP000322530">
    <property type="component" value="Unassembled WGS sequence"/>
</dbReference>
<feature type="compositionally biased region" description="Basic and acidic residues" evidence="1">
    <location>
        <begin position="85"/>
        <end position="94"/>
    </location>
</feature>
<organism evidence="2 3">
    <name type="scientific">Dictyobacter arantiisoli</name>
    <dbReference type="NCBI Taxonomy" id="2014874"/>
    <lineage>
        <taxon>Bacteria</taxon>
        <taxon>Bacillati</taxon>
        <taxon>Chloroflexota</taxon>
        <taxon>Ktedonobacteria</taxon>
        <taxon>Ktedonobacterales</taxon>
        <taxon>Dictyobacteraceae</taxon>
        <taxon>Dictyobacter</taxon>
    </lineage>
</organism>